<name>A0A9W6YWR7_AMBMO</name>
<evidence type="ECO:0000259" key="4">
    <source>
        <dbReference type="PROSITE" id="PS50902"/>
    </source>
</evidence>
<dbReference type="PROSITE" id="PS50902">
    <property type="entry name" value="FLAVODOXIN_LIKE"/>
    <property type="match status" value="1"/>
</dbReference>
<gene>
    <name evidence="5" type="ORF">Amon01_000403500</name>
</gene>
<reference evidence="5" key="1">
    <citation type="submission" date="2023-04" db="EMBL/GenBank/DDBJ databases">
        <title>Ambrosiozyma monospora NBRC 1965.</title>
        <authorList>
            <person name="Ichikawa N."/>
            <person name="Sato H."/>
            <person name="Tonouchi N."/>
        </authorList>
    </citation>
    <scope>NUCLEOTIDE SEQUENCE</scope>
    <source>
        <strain evidence="5">NBRC 1965</strain>
    </source>
</reference>
<dbReference type="Proteomes" id="UP001165063">
    <property type="component" value="Unassembled WGS sequence"/>
</dbReference>
<evidence type="ECO:0000313" key="6">
    <source>
        <dbReference type="Proteomes" id="UP001165063"/>
    </source>
</evidence>
<feature type="domain" description="Flavodoxin-like" evidence="4">
    <location>
        <begin position="29"/>
        <end position="216"/>
    </location>
</feature>
<protein>
    <submittedName>
        <fullName evidence="5">Unnamed protein product</fullName>
    </submittedName>
</protein>
<evidence type="ECO:0000256" key="3">
    <source>
        <dbReference type="ARBA" id="ARBA00053955"/>
    </source>
</evidence>
<dbReference type="InterPro" id="IPR005025">
    <property type="entry name" value="FMN_Rdtase-like_dom"/>
</dbReference>
<dbReference type="InterPro" id="IPR029039">
    <property type="entry name" value="Flavoprotein-like_sf"/>
</dbReference>
<dbReference type="FunFam" id="3.40.50.360:FF:000001">
    <property type="entry name" value="NAD(P)H dehydrogenase (Quinone) FQR1-like"/>
    <property type="match status" value="1"/>
</dbReference>
<dbReference type="PANTHER" id="PTHR30546:SF23">
    <property type="entry name" value="FLAVOPROTEIN-LIKE PROTEIN YCP4-RELATED"/>
    <property type="match status" value="1"/>
</dbReference>
<dbReference type="EMBL" id="BSXU01001856">
    <property type="protein sequence ID" value="GMG31738.1"/>
    <property type="molecule type" value="Genomic_DNA"/>
</dbReference>
<dbReference type="Pfam" id="PF03358">
    <property type="entry name" value="FMN_red"/>
    <property type="match status" value="1"/>
</dbReference>
<dbReference type="NCBIfam" id="TIGR01755">
    <property type="entry name" value="flav_wrbA"/>
    <property type="match status" value="1"/>
</dbReference>
<dbReference type="SUPFAM" id="SSF52218">
    <property type="entry name" value="Flavoproteins"/>
    <property type="match status" value="1"/>
</dbReference>
<evidence type="ECO:0000313" key="5">
    <source>
        <dbReference type="EMBL" id="GMG31738.1"/>
    </source>
</evidence>
<evidence type="ECO:0000256" key="1">
    <source>
        <dbReference type="ARBA" id="ARBA00004202"/>
    </source>
</evidence>
<comment type="similarity">
    <text evidence="2">Belongs to the WrbA family.</text>
</comment>
<dbReference type="Gene3D" id="3.40.50.360">
    <property type="match status" value="1"/>
</dbReference>
<comment type="function">
    <text evidence="3">Flavodoxin-like protein (FLP) that plays a role in cell wall integrity, oxidative stress protection and virulence. FLPs act as NAD(P)H quinone oxidoreductases. Reduces ubiquinone (coenzyme Q), enabling it to serve as an antioxidant in the membrane.</text>
</comment>
<dbReference type="InterPro" id="IPR010089">
    <property type="entry name" value="Flavoprotein_WrbA-like"/>
</dbReference>
<dbReference type="AlphaFoldDB" id="A0A9W6YWR7"/>
<dbReference type="InterPro" id="IPR008254">
    <property type="entry name" value="Flavodoxin/NO_synth"/>
</dbReference>
<organism evidence="5 6">
    <name type="scientific">Ambrosiozyma monospora</name>
    <name type="common">Yeast</name>
    <name type="synonym">Endomycopsis monosporus</name>
    <dbReference type="NCBI Taxonomy" id="43982"/>
    <lineage>
        <taxon>Eukaryota</taxon>
        <taxon>Fungi</taxon>
        <taxon>Dikarya</taxon>
        <taxon>Ascomycota</taxon>
        <taxon>Saccharomycotina</taxon>
        <taxon>Pichiomycetes</taxon>
        <taxon>Pichiales</taxon>
        <taxon>Pichiaceae</taxon>
        <taxon>Ambrosiozyma</taxon>
    </lineage>
</organism>
<dbReference type="GO" id="GO:0003955">
    <property type="term" value="F:NAD(P)H dehydrogenase (quinone) activity"/>
    <property type="evidence" value="ECO:0007669"/>
    <property type="project" value="InterPro"/>
</dbReference>
<comment type="caution">
    <text evidence="5">The sequence shown here is derived from an EMBL/GenBank/DDBJ whole genome shotgun (WGS) entry which is preliminary data.</text>
</comment>
<comment type="subcellular location">
    <subcellularLocation>
        <location evidence="1">Cell membrane</location>
        <topology evidence="1">Peripheral membrane protein</topology>
    </subcellularLocation>
</comment>
<dbReference type="PANTHER" id="PTHR30546">
    <property type="entry name" value="FLAVODOXIN-RELATED PROTEIN WRBA-RELATED"/>
    <property type="match status" value="1"/>
</dbReference>
<proteinExistence type="inferred from homology"/>
<sequence>MCLFFNSNCLINKITNQFISIPINISICKKIIIYTLYGHIGKLAESVAAGVKSSGLEADIYQVAETLSPEILELMHAPPKPKYPIATAETLTKYDGLLFGIPTRYGNFPAQLKAFIDSTGGLWASGALYQKPYGVFVSTGTGGGRETTAVNSLSTFVHHGLIYVPLGYAPVFQDITNLNEVHGASPWGAGTIAGPDGSRQPTELELRIAKIQGTEFGKVVKKL</sequence>
<evidence type="ECO:0000256" key="2">
    <source>
        <dbReference type="ARBA" id="ARBA00006961"/>
    </source>
</evidence>
<dbReference type="GO" id="GO:0005886">
    <property type="term" value="C:plasma membrane"/>
    <property type="evidence" value="ECO:0007669"/>
    <property type="project" value="UniProtKB-SubCell"/>
</dbReference>
<keyword evidence="6" id="KW-1185">Reference proteome</keyword>
<accession>A0A9W6YWR7</accession>
<dbReference type="OrthoDB" id="504689at2759"/>
<dbReference type="NCBIfam" id="NF002999">
    <property type="entry name" value="PRK03767.1"/>
    <property type="match status" value="1"/>
</dbReference>
<dbReference type="GO" id="GO:0010181">
    <property type="term" value="F:FMN binding"/>
    <property type="evidence" value="ECO:0007669"/>
    <property type="project" value="InterPro"/>
</dbReference>
<dbReference type="GO" id="GO:0034599">
    <property type="term" value="P:cellular response to oxidative stress"/>
    <property type="evidence" value="ECO:0007669"/>
    <property type="project" value="UniProtKB-ARBA"/>
</dbReference>